<evidence type="ECO:0000256" key="5">
    <source>
        <dbReference type="ARBA" id="ARBA00022989"/>
    </source>
</evidence>
<gene>
    <name evidence="9" type="ORF">IEQ34_015401</name>
</gene>
<accession>A0AAV7G0J3</accession>
<evidence type="ECO:0000313" key="9">
    <source>
        <dbReference type="EMBL" id="KAH0455369.1"/>
    </source>
</evidence>
<keyword evidence="10" id="KW-1185">Reference proteome</keyword>
<dbReference type="GO" id="GO:0033179">
    <property type="term" value="C:proton-transporting V-type ATPase, V0 domain"/>
    <property type="evidence" value="ECO:0007669"/>
    <property type="project" value="InterPro"/>
</dbReference>
<feature type="transmembrane region" description="Helical" evidence="8">
    <location>
        <begin position="20"/>
        <end position="37"/>
    </location>
</feature>
<evidence type="ECO:0000256" key="1">
    <source>
        <dbReference type="ARBA" id="ARBA00004141"/>
    </source>
</evidence>
<organism evidence="9 10">
    <name type="scientific">Dendrobium chrysotoxum</name>
    <name type="common">Orchid</name>
    <dbReference type="NCBI Taxonomy" id="161865"/>
    <lineage>
        <taxon>Eukaryota</taxon>
        <taxon>Viridiplantae</taxon>
        <taxon>Streptophyta</taxon>
        <taxon>Embryophyta</taxon>
        <taxon>Tracheophyta</taxon>
        <taxon>Spermatophyta</taxon>
        <taxon>Magnoliopsida</taxon>
        <taxon>Liliopsida</taxon>
        <taxon>Asparagales</taxon>
        <taxon>Orchidaceae</taxon>
        <taxon>Epidendroideae</taxon>
        <taxon>Malaxideae</taxon>
        <taxon>Dendrobiinae</taxon>
        <taxon>Dendrobium</taxon>
    </lineage>
</organism>
<dbReference type="Pfam" id="PF01496">
    <property type="entry name" value="V_ATPase_I"/>
    <property type="match status" value="1"/>
</dbReference>
<evidence type="ECO:0000256" key="4">
    <source>
        <dbReference type="ARBA" id="ARBA00022692"/>
    </source>
</evidence>
<dbReference type="InterPro" id="IPR002490">
    <property type="entry name" value="V-ATPase_116kDa_su"/>
</dbReference>
<dbReference type="PANTHER" id="PTHR11629">
    <property type="entry name" value="VACUOLAR PROTON ATPASES"/>
    <property type="match status" value="1"/>
</dbReference>
<comment type="subcellular location">
    <subcellularLocation>
        <location evidence="1">Membrane</location>
        <topology evidence="1">Multi-pass membrane protein</topology>
    </subcellularLocation>
</comment>
<keyword evidence="4 8" id="KW-0812">Transmembrane</keyword>
<reference evidence="9 10" key="1">
    <citation type="journal article" date="2021" name="Hortic Res">
        <title>Chromosome-scale assembly of the Dendrobium chrysotoxum genome enhances the understanding of orchid evolution.</title>
        <authorList>
            <person name="Zhang Y."/>
            <person name="Zhang G.Q."/>
            <person name="Zhang D."/>
            <person name="Liu X.D."/>
            <person name="Xu X.Y."/>
            <person name="Sun W.H."/>
            <person name="Yu X."/>
            <person name="Zhu X."/>
            <person name="Wang Z.W."/>
            <person name="Zhao X."/>
            <person name="Zhong W.Y."/>
            <person name="Chen H."/>
            <person name="Yin W.L."/>
            <person name="Huang T."/>
            <person name="Niu S.C."/>
            <person name="Liu Z.J."/>
        </authorList>
    </citation>
    <scope>NUCLEOTIDE SEQUENCE [LARGE SCALE GENOMIC DNA]</scope>
    <source>
        <strain evidence="9">Lindl</strain>
    </source>
</reference>
<evidence type="ECO:0000256" key="6">
    <source>
        <dbReference type="ARBA" id="ARBA00023065"/>
    </source>
</evidence>
<comment type="caution">
    <text evidence="9">The sequence shown here is derived from an EMBL/GenBank/DDBJ whole genome shotgun (WGS) entry which is preliminary data.</text>
</comment>
<evidence type="ECO:0000313" key="10">
    <source>
        <dbReference type="Proteomes" id="UP000775213"/>
    </source>
</evidence>
<dbReference type="AlphaFoldDB" id="A0AAV7G0J3"/>
<comment type="function">
    <text evidence="8">Essential component of the vacuolar proton pump (V-ATPase), a multimeric enzyme that catalyzes the translocation of protons across the membranes. Required for assembly and activity of the V-ATPase.</text>
</comment>
<feature type="transmembrane region" description="Helical" evidence="8">
    <location>
        <begin position="307"/>
        <end position="328"/>
    </location>
</feature>
<keyword evidence="8" id="KW-0375">Hydrogen ion transport</keyword>
<feature type="transmembrane region" description="Helical" evidence="8">
    <location>
        <begin position="99"/>
        <end position="117"/>
    </location>
</feature>
<comment type="similarity">
    <text evidence="2 8">Belongs to the V-ATPase 116 kDa subunit family.</text>
</comment>
<keyword evidence="5 8" id="KW-1133">Transmembrane helix</keyword>
<keyword evidence="7 8" id="KW-0472">Membrane</keyword>
<name>A0AAV7G0J3_DENCH</name>
<evidence type="ECO:0000256" key="7">
    <source>
        <dbReference type="ARBA" id="ARBA00023136"/>
    </source>
</evidence>
<evidence type="ECO:0000256" key="2">
    <source>
        <dbReference type="ARBA" id="ARBA00009904"/>
    </source>
</evidence>
<protein>
    <recommendedName>
        <fullName evidence="8">V-type proton ATPase subunit a</fullName>
    </recommendedName>
</protein>
<dbReference type="GO" id="GO:0007035">
    <property type="term" value="P:vacuolar acidification"/>
    <property type="evidence" value="ECO:0007669"/>
    <property type="project" value="TreeGrafter"/>
</dbReference>
<evidence type="ECO:0000256" key="8">
    <source>
        <dbReference type="RuleBase" id="RU361189"/>
    </source>
</evidence>
<dbReference type="GO" id="GO:0046961">
    <property type="term" value="F:proton-transporting ATPase activity, rotational mechanism"/>
    <property type="evidence" value="ECO:0007669"/>
    <property type="project" value="InterPro"/>
</dbReference>
<keyword evidence="3 8" id="KW-0813">Transport</keyword>
<dbReference type="GO" id="GO:0051117">
    <property type="term" value="F:ATPase binding"/>
    <property type="evidence" value="ECO:0007669"/>
    <property type="project" value="TreeGrafter"/>
</dbReference>
<proteinExistence type="inferred from homology"/>
<dbReference type="Proteomes" id="UP000775213">
    <property type="component" value="Unassembled WGS sequence"/>
</dbReference>
<dbReference type="PANTHER" id="PTHR11629:SF72">
    <property type="entry name" value="V-TYPE PROTON ATPASE SUBUNIT A1"/>
    <property type="match status" value="1"/>
</dbReference>
<feature type="transmembrane region" description="Helical" evidence="8">
    <location>
        <begin position="188"/>
        <end position="206"/>
    </location>
</feature>
<feature type="transmembrane region" description="Helical" evidence="8">
    <location>
        <begin position="348"/>
        <end position="373"/>
    </location>
</feature>
<dbReference type="GO" id="GO:0016471">
    <property type="term" value="C:vacuolar proton-transporting V-type ATPase complex"/>
    <property type="evidence" value="ECO:0007669"/>
    <property type="project" value="TreeGrafter"/>
</dbReference>
<sequence length="400" mass="46263">MCIVPQKLGSFMEMAFGGRYVILLMALFSIYCGLIYNEFFSVPYHIFGSSAYKCRDASCSDTHTAGLIKYREPYKFGVDPSWRGSRSELPFLNSLKMKMSILFGVTQMNLGIMLSYFDAKFHGNSLDIRYQFVPQMIFLNSLFGYLALLIVVKWCTGSKADLYHVMIYMFLSPLENLGDNQLFWGQKTLQILLLLMATVAVPWMLFPKPFILRKLHMERFQGRNYGILRTSDAELDVELDSAQEHHNDFNFSEVFVHQMIHSIEFVLGAVSNTASYLRLWALSLAHSELSTVFYEKILILAWGYKSIIIRLVGLAVFAFATAFILLVMETLSAFLHALRLHWVEFMNKFYHVVSYCYLIVFLSFLFGCVLLLLPRNKKFLHDLSMAIMSEDFFFFPRIIS</sequence>
<dbReference type="EMBL" id="JAGFBR010000014">
    <property type="protein sequence ID" value="KAH0455369.1"/>
    <property type="molecule type" value="Genomic_DNA"/>
</dbReference>
<evidence type="ECO:0000256" key="3">
    <source>
        <dbReference type="ARBA" id="ARBA00022448"/>
    </source>
</evidence>
<keyword evidence="6 8" id="KW-0406">Ion transport</keyword>
<feature type="transmembrane region" description="Helical" evidence="8">
    <location>
        <begin position="137"/>
        <end position="154"/>
    </location>
</feature>